<dbReference type="InterPro" id="IPR000436">
    <property type="entry name" value="Sushi_SCR_CCP_dom"/>
</dbReference>
<feature type="region of interest" description="Disordered" evidence="7">
    <location>
        <begin position="85"/>
        <end position="255"/>
    </location>
</feature>
<dbReference type="PANTHER" id="PTHR46130:SF1">
    <property type="entry name" value="PAPPALYSIN-2"/>
    <property type="match status" value="1"/>
</dbReference>
<dbReference type="GO" id="GO:0007166">
    <property type="term" value="P:cell surface receptor signaling pathway"/>
    <property type="evidence" value="ECO:0007669"/>
    <property type="project" value="TreeGrafter"/>
</dbReference>
<feature type="chain" id="PRO_5042165697" description="Sushi domain-containing protein" evidence="8">
    <location>
        <begin position="19"/>
        <end position="1875"/>
    </location>
</feature>
<comment type="caution">
    <text evidence="6">Lacks conserved residue(s) required for the propagation of feature annotation.</text>
</comment>
<dbReference type="Gene3D" id="2.60.120.200">
    <property type="match status" value="1"/>
</dbReference>
<accession>A0AAD4Y3Y3</accession>
<feature type="compositionally biased region" description="Basic residues" evidence="7">
    <location>
        <begin position="188"/>
        <end position="199"/>
    </location>
</feature>
<evidence type="ECO:0000256" key="1">
    <source>
        <dbReference type="ARBA" id="ARBA00008721"/>
    </source>
</evidence>
<organism evidence="10 11">
    <name type="scientific">Ovis ammon polii</name>
    <dbReference type="NCBI Taxonomy" id="230172"/>
    <lineage>
        <taxon>Eukaryota</taxon>
        <taxon>Metazoa</taxon>
        <taxon>Chordata</taxon>
        <taxon>Craniata</taxon>
        <taxon>Vertebrata</taxon>
        <taxon>Euteleostomi</taxon>
        <taxon>Mammalia</taxon>
        <taxon>Eutheria</taxon>
        <taxon>Laurasiatheria</taxon>
        <taxon>Artiodactyla</taxon>
        <taxon>Ruminantia</taxon>
        <taxon>Pecora</taxon>
        <taxon>Bovidae</taxon>
        <taxon>Caprinae</taxon>
        <taxon>Ovis</taxon>
    </lineage>
</organism>
<protein>
    <recommendedName>
        <fullName evidence="9">Sushi domain-containing protein</fullName>
    </recommendedName>
</protein>
<dbReference type="Pfam" id="PF00066">
    <property type="entry name" value="Notch"/>
    <property type="match status" value="1"/>
</dbReference>
<dbReference type="CDD" id="cd00033">
    <property type="entry name" value="CCP"/>
    <property type="match status" value="1"/>
</dbReference>
<keyword evidence="6" id="KW-0768">Sushi</keyword>
<feature type="signal peptide" evidence="8">
    <location>
        <begin position="1"/>
        <end position="18"/>
    </location>
</feature>
<evidence type="ECO:0000256" key="3">
    <source>
        <dbReference type="ARBA" id="ARBA00022737"/>
    </source>
</evidence>
<name>A0AAD4Y3Y3_OVIAM</name>
<keyword evidence="4" id="KW-1015">Disulfide bond</keyword>
<dbReference type="SMART" id="SM00004">
    <property type="entry name" value="NL"/>
    <property type="match status" value="2"/>
</dbReference>
<dbReference type="InterPro" id="IPR043543">
    <property type="entry name" value="PAPPA/PAPPA2"/>
</dbReference>
<evidence type="ECO:0000256" key="8">
    <source>
        <dbReference type="SAM" id="SignalP"/>
    </source>
</evidence>
<dbReference type="CDD" id="cd04275">
    <property type="entry name" value="ZnMc_pappalysin_like"/>
    <property type="match status" value="1"/>
</dbReference>
<evidence type="ECO:0000259" key="9">
    <source>
        <dbReference type="PROSITE" id="PS50923"/>
    </source>
</evidence>
<feature type="compositionally biased region" description="Basic and acidic residues" evidence="7">
    <location>
        <begin position="87"/>
        <end position="96"/>
    </location>
</feature>
<dbReference type="Gene3D" id="2.10.70.10">
    <property type="entry name" value="Complement Module, domain 1"/>
    <property type="match status" value="2"/>
</dbReference>
<evidence type="ECO:0000256" key="4">
    <source>
        <dbReference type="ARBA" id="ARBA00023157"/>
    </source>
</evidence>
<dbReference type="InterPro" id="IPR011936">
    <property type="entry name" value="Myxo_disulph_rpt"/>
</dbReference>
<feature type="compositionally biased region" description="Gly residues" evidence="7">
    <location>
        <begin position="235"/>
        <end position="245"/>
    </location>
</feature>
<keyword evidence="11" id="KW-1185">Reference proteome</keyword>
<comment type="caution">
    <text evidence="10">The sequence shown here is derived from an EMBL/GenBank/DDBJ whole genome shotgun (WGS) entry which is preliminary data.</text>
</comment>
<proteinExistence type="inferred from homology"/>
<keyword evidence="3" id="KW-0677">Repeat</keyword>
<feature type="domain" description="Sushi" evidence="9">
    <location>
        <begin position="1601"/>
        <end position="1656"/>
    </location>
</feature>
<dbReference type="InterPro" id="IPR035976">
    <property type="entry name" value="Sushi/SCR/CCP_sf"/>
</dbReference>
<reference evidence="10" key="1">
    <citation type="submission" date="2022-03" db="EMBL/GenBank/DDBJ databases">
        <title>Genomic analyses of argali, domestic sheep and their hybrids provide insights into chromosomal evolution, heterosis and genetic basis of agronomic traits.</title>
        <authorList>
            <person name="Li M."/>
        </authorList>
    </citation>
    <scope>NUCLEOTIDE SEQUENCE</scope>
    <source>
        <strain evidence="10">CAU-MHL-2022a</strain>
        <tissue evidence="10">Skin</tissue>
    </source>
</reference>
<evidence type="ECO:0000313" key="11">
    <source>
        <dbReference type="Proteomes" id="UP001214576"/>
    </source>
</evidence>
<dbReference type="Pfam" id="PF13385">
    <property type="entry name" value="Laminin_G_3"/>
    <property type="match status" value="1"/>
</dbReference>
<dbReference type="GO" id="GO:0005615">
    <property type="term" value="C:extracellular space"/>
    <property type="evidence" value="ECO:0007669"/>
    <property type="project" value="TreeGrafter"/>
</dbReference>
<dbReference type="InterPro" id="IPR006558">
    <property type="entry name" value="LamG-like"/>
</dbReference>
<keyword evidence="5" id="KW-0325">Glycoprotein</keyword>
<dbReference type="EMBL" id="JAKZEL010000015">
    <property type="protein sequence ID" value="KAI4536740.1"/>
    <property type="molecule type" value="Genomic_DNA"/>
</dbReference>
<dbReference type="SUPFAM" id="SSF55486">
    <property type="entry name" value="Metalloproteases ('zincins'), catalytic domain"/>
    <property type="match status" value="2"/>
</dbReference>
<evidence type="ECO:0000256" key="6">
    <source>
        <dbReference type="PROSITE-ProRule" id="PRU00302"/>
    </source>
</evidence>
<dbReference type="Pfam" id="PF00084">
    <property type="entry name" value="Sushi"/>
    <property type="match status" value="2"/>
</dbReference>
<dbReference type="GO" id="GO:0004222">
    <property type="term" value="F:metalloendopeptidase activity"/>
    <property type="evidence" value="ECO:0007669"/>
    <property type="project" value="TreeGrafter"/>
</dbReference>
<dbReference type="NCBIfam" id="TIGR02232">
    <property type="entry name" value="myxo_disulf_rpt"/>
    <property type="match status" value="1"/>
</dbReference>
<dbReference type="Gene3D" id="3.40.390.10">
    <property type="entry name" value="Collagenase (Catalytic Domain)"/>
    <property type="match status" value="1"/>
</dbReference>
<dbReference type="PROSITE" id="PS50923">
    <property type="entry name" value="SUSHI"/>
    <property type="match status" value="1"/>
</dbReference>
<dbReference type="FunFam" id="3.40.390.10:FF:000026">
    <property type="entry name" value="Pappalysin 1"/>
    <property type="match status" value="1"/>
</dbReference>
<evidence type="ECO:0000256" key="5">
    <source>
        <dbReference type="ARBA" id="ARBA00023180"/>
    </source>
</evidence>
<dbReference type="Proteomes" id="UP001214576">
    <property type="component" value="Unassembled WGS sequence"/>
</dbReference>
<dbReference type="Pfam" id="PF05572">
    <property type="entry name" value="Peptidase_M43"/>
    <property type="match status" value="1"/>
</dbReference>
<dbReference type="PANTHER" id="PTHR46130">
    <property type="entry name" value="LAMGL DOMAIN-CONTAINING PROTEIN"/>
    <property type="match status" value="1"/>
</dbReference>
<dbReference type="InterPro" id="IPR024079">
    <property type="entry name" value="MetalloPept_cat_dom_sf"/>
</dbReference>
<dbReference type="Pfam" id="PF25900">
    <property type="entry name" value="PAPPA"/>
    <property type="match status" value="1"/>
</dbReference>
<dbReference type="SUPFAM" id="SSF49899">
    <property type="entry name" value="Concanavalin A-like lectins/glucanases"/>
    <property type="match status" value="1"/>
</dbReference>
<dbReference type="SMART" id="SM00032">
    <property type="entry name" value="CCP"/>
    <property type="match status" value="3"/>
</dbReference>
<evidence type="ECO:0000256" key="2">
    <source>
        <dbReference type="ARBA" id="ARBA00022729"/>
    </source>
</evidence>
<dbReference type="InterPro" id="IPR058897">
    <property type="entry name" value="PAPPA_SD_C"/>
</dbReference>
<dbReference type="InterPro" id="IPR000800">
    <property type="entry name" value="Notch_dom"/>
</dbReference>
<dbReference type="InterPro" id="IPR008754">
    <property type="entry name" value="Peptidase_M43"/>
</dbReference>
<evidence type="ECO:0000256" key="7">
    <source>
        <dbReference type="SAM" id="MobiDB-lite"/>
    </source>
</evidence>
<dbReference type="InterPro" id="IPR013320">
    <property type="entry name" value="ConA-like_dom_sf"/>
</dbReference>
<evidence type="ECO:0000313" key="10">
    <source>
        <dbReference type="EMBL" id="KAI4536740.1"/>
    </source>
</evidence>
<dbReference type="SUPFAM" id="SSF57535">
    <property type="entry name" value="Complement control module/SCR domain"/>
    <property type="match status" value="3"/>
</dbReference>
<gene>
    <name evidence="10" type="ORF">MG293_012943</name>
</gene>
<comment type="similarity">
    <text evidence="1">Belongs to the peptidase M43B family.</text>
</comment>
<keyword evidence="2 8" id="KW-0732">Signal</keyword>
<sequence length="1875" mass="206831">MMCFKILRVSLVVLAGWALSTVSSELGWTRKRSLAQRGYLNQVLSEGERCWLGAKVRRPRVAPQHHLFGVYPSLPGDYLRPYPAGDQGRDHVRCSEPDAGGMVVSSVPPDPTASARKRSEAEQPAAPWGGDSTIGQSELLGDDDTYLGDGGSKEPLGEAGTPEGTALAATVITSFPCPKESGPDTQRKGRTKTRRRRQVVKGQAGGLRGDPEFAPQHFQPWPKHPLTPRDRTGPSEGGIRNGGGDPSWEAETETVSPQGGLPVLYFSGRREPLLLRPEVLADIPREAFTVEAWVKPEGGQNSPAIIAGLGRGKAYPTSGESLSTYTCTVEGTVGSPCNIPLGQMQLQGVFDNCSHTISDKGWALGIRSGKDVGRRDARFFFSLRTDRVKKATTVMGHSRYQPGKWTHLAATYDGQRMALYVDGTQVASSRDQSGPLNSPFMASCRSLLLGGDSSEDGHSFRGHLGTLVFWSTARPQSHLQHRPQQPLEVKDLTTLLLTASFEPLEEQWVPFREGKYPRREVLQGFESKPEILSPLQPPLCGQTACDNVELISQYNGHWPLRGEKVIRYRVVNIYDDKGLNPTVSEEQIRRQHEVLNEAFSRYNISWQLSVHRVHNSTLRHRIVLVNCEPSKIGNDHCDPECEHPLTGYDGGDCRLQGRCYSWNRKDGLCHMGCNNMLNDFDEGDCCDPDVTEVRKTCFDPDSPRRAYMSVKELKEALQLNSTHFLNVYFASSVRENLAGAATWPWDKEAISHLGGVVLNPAYYGMPGHTNIMIHEVGHVLGLYHVFKGVSERESCDDPCRETVPSMETGDLCADTAPTPKSKLCQNPEPANDTCGFTYFPGAPFNNYMSYTDDDCTDSFTPNQVARMHCYLDLVYQQWSQSQKPTPIPIPPMVIGQTQKSLTIHWLPPISGVMYDRVPGSMCGACTEDGTFRQYVHTASSQRVCDSSGYWTPEEAVGPPDVDQPCEPSLQAWSPELHLHHTNMTVPCPAEGCSLELLFQHPVQADTLTLWVTYLSMGSSPVLFDIEILLEHQKSVHLGPLDTFCDTPLTVKLHVAGKVVGVKVYTFDERMEIDAALLTSQPHSPLCSGCRPVSYQILREPPFASGLPAAVMHPHRKFTDMEVMPGQMYRYQVQAAAEAELGEASPPLSHIHGAPYCGDGKVARNLGEECDDGDLLNGDGCSRACELEEGFNCVGEPSLCYIHEGDGICEPFEKETSIVDCGLYTPKGYLDQWATQAFASHEDKKKCPVSLVTGAPHSMVCFSRPGVATAIFIFLTSDGLVSGKRQRPTVTLYLTDVSGNNHSLGTYELSCQHNPLVINITHHSNVLFHHATSVLLNFSTPLVGISAVALRTSSDTSPSAPNSCIIPEQKGQNHQGQSKTLKVLALFCPRRPTEMYLTFSLVLVLQSEDGTSREEEKKILLTCSSGHWDRAVSCQPLDCGVPDASLVNYANFSCLEGTNFLKRCSISCIPPAKLQGLSPWLTCLEDGLWSLPEAYCKLECDAPPVIPNANLLQPRCLQGNHDVGSTCRYECKPGYYVLGSTENKVRNQEKLANINQPFHSSPHQTDEANSGSTCVNSEVMIKSLKIQCLESGIWEQGSCVPVVCEPPSPVFEGMYECTNGFELDSQCFINCNQESKRLPIRCTKEGQWSEEFKLCENLRGECPPPTSDPKFVEYKCEQGHGIGAVCSPLCIVLPSDPVILPENITTDTLEHWMEPVRVQVRKESFLYAKESVMCTGRRQWHPDPLLIHCIQSCEPILACNILRKNKLAADLAHGKNSLSLNTLLPLVLHQDLNIPCPPQVWVRSTRAALSQEKGHVGKQPFQGDGWCDTINNRAYCNYDGGDCCPSTLSSKKVIPFAADCDQDECTCRDPRAEENQ</sequence>
<dbReference type="GO" id="GO:0006508">
    <property type="term" value="P:proteolysis"/>
    <property type="evidence" value="ECO:0007669"/>
    <property type="project" value="TreeGrafter"/>
</dbReference>
<dbReference type="SMART" id="SM00560">
    <property type="entry name" value="LamGL"/>
    <property type="match status" value="1"/>
</dbReference>